<organism evidence="1 2">
    <name type="scientific">Marispirochaeta aestuarii</name>
    <dbReference type="NCBI Taxonomy" id="1963862"/>
    <lineage>
        <taxon>Bacteria</taxon>
        <taxon>Pseudomonadati</taxon>
        <taxon>Spirochaetota</taxon>
        <taxon>Spirochaetia</taxon>
        <taxon>Spirochaetales</taxon>
        <taxon>Spirochaetaceae</taxon>
        <taxon>Marispirochaeta</taxon>
    </lineage>
</organism>
<sequence length="469" mass="52081">MEIVIPTNQRPEILKEALVSFIQYLKNSSRAAKITILDDSRDSVSAAANRDLCAGLAGTFGGSLRCFGRAEREALSDRFNNSSRSSLFEFALGLPETVVTGHPGANRNVGLLLYAGRKVLSLDDDVRFRFLRFRDANGFAGNDDGIPLLLPLGSRKRLDKLTVPADWNPDTIDTVLGSSPSSVDHNGPVKLAMCGIYGGRWYTNPFSLCAVPSNLSGQIWRGKKEYETARTEPWALMLNPEISFSGAPFFVSTCFAYDGSELLPPFLPGIRSSDSLWAWMLRALYPESPICHLPRAIEHDRSIKRPFAGNDFTGIVPGTSEIMLQLLRFIQSGIPGTPDAAGVLYALGTGLSRYAGEPLKRRREILTELYLASLGGRLGVFRQGLEESRGKPRFWAEDLELHIRLLRNEAREARPWLPREFRNPGGEVEEELDEEAFREYLAHCGELLCAWPEIWRKAADLNRRGGPGP</sequence>
<dbReference type="SUPFAM" id="SSF53448">
    <property type="entry name" value="Nucleotide-diphospho-sugar transferases"/>
    <property type="match status" value="1"/>
</dbReference>
<dbReference type="AlphaFoldDB" id="A0A1Y1S352"/>
<comment type="caution">
    <text evidence="1">The sequence shown here is derived from an EMBL/GenBank/DDBJ whole genome shotgun (WGS) entry which is preliminary data.</text>
</comment>
<reference evidence="1 2" key="1">
    <citation type="submission" date="2017-03" db="EMBL/GenBank/DDBJ databases">
        <title>Draft Genome sequence of Marispirochaeta sp. strain JC444.</title>
        <authorList>
            <person name="Shivani Y."/>
            <person name="Subhash Y."/>
            <person name="Sasikala C."/>
            <person name="Ramana C."/>
        </authorList>
    </citation>
    <scope>NUCLEOTIDE SEQUENCE [LARGE SCALE GENOMIC DNA]</scope>
    <source>
        <strain evidence="1 2">JC444</strain>
    </source>
</reference>
<dbReference type="STRING" id="1963862.B4O97_01235"/>
<keyword evidence="2" id="KW-1185">Reference proteome</keyword>
<name>A0A1Y1S352_9SPIO</name>
<evidence type="ECO:0000313" key="2">
    <source>
        <dbReference type="Proteomes" id="UP000192343"/>
    </source>
</evidence>
<protein>
    <submittedName>
        <fullName evidence="1">Uncharacterized protein</fullName>
    </submittedName>
</protein>
<dbReference type="EMBL" id="MWQY01000001">
    <property type="protein sequence ID" value="ORC38410.1"/>
    <property type="molecule type" value="Genomic_DNA"/>
</dbReference>
<dbReference type="InterPro" id="IPR029044">
    <property type="entry name" value="Nucleotide-diphossugar_trans"/>
</dbReference>
<dbReference type="Proteomes" id="UP000192343">
    <property type="component" value="Unassembled WGS sequence"/>
</dbReference>
<evidence type="ECO:0000313" key="1">
    <source>
        <dbReference type="EMBL" id="ORC38410.1"/>
    </source>
</evidence>
<gene>
    <name evidence="1" type="ORF">B4O97_01235</name>
</gene>
<dbReference type="OrthoDB" id="366723at2"/>
<proteinExistence type="predicted"/>
<dbReference type="RefSeq" id="WP_083047509.1">
    <property type="nucleotide sequence ID" value="NZ_MWQY01000001.1"/>
</dbReference>
<accession>A0A1Y1S352</accession>